<feature type="compositionally biased region" description="Polar residues" evidence="1">
    <location>
        <begin position="49"/>
        <end position="61"/>
    </location>
</feature>
<reference evidence="2 3" key="1">
    <citation type="journal article" date="2019" name="Mol. Ecol. Resour.">
        <title>Chromosome-level genome assembly of Triplophysa tibetana, a fish adapted to the harsh high-altitude environment of the Tibetan Plateau.</title>
        <authorList>
            <person name="Yang X."/>
            <person name="Liu H."/>
            <person name="Ma Z."/>
            <person name="Zou Y."/>
            <person name="Zou M."/>
            <person name="Mao Y."/>
            <person name="Li X."/>
            <person name="Wang H."/>
            <person name="Chen T."/>
            <person name="Wang W."/>
            <person name="Yang R."/>
        </authorList>
    </citation>
    <scope>NUCLEOTIDE SEQUENCE [LARGE SCALE GENOMIC DNA]</scope>
    <source>
        <strain evidence="2">TTIB1903HZAU</strain>
        <tissue evidence="2">Muscle</tissue>
    </source>
</reference>
<comment type="caution">
    <text evidence="2">The sequence shown here is derived from an EMBL/GenBank/DDBJ whole genome shotgun (WGS) entry which is preliminary data.</text>
</comment>
<proteinExistence type="predicted"/>
<accession>A0A5A9P123</accession>
<dbReference type="AlphaFoldDB" id="A0A5A9P123"/>
<feature type="region of interest" description="Disordered" evidence="1">
    <location>
        <begin position="77"/>
        <end position="107"/>
    </location>
</feature>
<keyword evidence="3" id="KW-1185">Reference proteome</keyword>
<evidence type="ECO:0000256" key="1">
    <source>
        <dbReference type="SAM" id="MobiDB-lite"/>
    </source>
</evidence>
<name>A0A5A9P123_9TELE</name>
<organism evidence="2 3">
    <name type="scientific">Triplophysa tibetana</name>
    <dbReference type="NCBI Taxonomy" id="1572043"/>
    <lineage>
        <taxon>Eukaryota</taxon>
        <taxon>Metazoa</taxon>
        <taxon>Chordata</taxon>
        <taxon>Craniata</taxon>
        <taxon>Vertebrata</taxon>
        <taxon>Euteleostomi</taxon>
        <taxon>Actinopterygii</taxon>
        <taxon>Neopterygii</taxon>
        <taxon>Teleostei</taxon>
        <taxon>Ostariophysi</taxon>
        <taxon>Cypriniformes</taxon>
        <taxon>Nemacheilidae</taxon>
        <taxon>Triplophysa</taxon>
    </lineage>
</organism>
<evidence type="ECO:0000313" key="3">
    <source>
        <dbReference type="Proteomes" id="UP000324632"/>
    </source>
</evidence>
<sequence>MRKEGHACGLALRSDWLRRPERGGLAETQASASGGRRQLPRSRLDDSHPTSTQGRGSSGCRSTEALTVAALCTSVSPEPPLRATNGGRPSSALPELSGTARPLSGEDSPTACLSFLPGFGTNVERHRWFVTHNLLWYLACQPDLKLYSPAASPAWRLRDRSRWARSLDVWDLLLTKDSADRLRE</sequence>
<gene>
    <name evidence="2" type="ORF">E1301_Tti006441</name>
</gene>
<protein>
    <submittedName>
        <fullName evidence="2">Uncharacterized protein</fullName>
    </submittedName>
</protein>
<feature type="region of interest" description="Disordered" evidence="1">
    <location>
        <begin position="17"/>
        <end position="61"/>
    </location>
</feature>
<dbReference type="EMBL" id="SOYY01000011">
    <property type="protein sequence ID" value="KAA0714719.1"/>
    <property type="molecule type" value="Genomic_DNA"/>
</dbReference>
<dbReference type="Proteomes" id="UP000324632">
    <property type="component" value="Chromosome 11"/>
</dbReference>
<evidence type="ECO:0000313" key="2">
    <source>
        <dbReference type="EMBL" id="KAA0714719.1"/>
    </source>
</evidence>